<reference evidence="2" key="1">
    <citation type="journal article" date="2020" name="Nat. Commun.">
        <title>Large-scale genome sequencing of mycorrhizal fungi provides insights into the early evolution of symbiotic traits.</title>
        <authorList>
            <person name="Miyauchi S."/>
            <person name="Kiss E."/>
            <person name="Kuo A."/>
            <person name="Drula E."/>
            <person name="Kohler A."/>
            <person name="Sanchez-Garcia M."/>
            <person name="Morin E."/>
            <person name="Andreopoulos B."/>
            <person name="Barry K.W."/>
            <person name="Bonito G."/>
            <person name="Buee M."/>
            <person name="Carver A."/>
            <person name="Chen C."/>
            <person name="Cichocki N."/>
            <person name="Clum A."/>
            <person name="Culley D."/>
            <person name="Crous P.W."/>
            <person name="Fauchery L."/>
            <person name="Girlanda M."/>
            <person name="Hayes R.D."/>
            <person name="Keri Z."/>
            <person name="LaButti K."/>
            <person name="Lipzen A."/>
            <person name="Lombard V."/>
            <person name="Magnuson J."/>
            <person name="Maillard F."/>
            <person name="Murat C."/>
            <person name="Nolan M."/>
            <person name="Ohm R.A."/>
            <person name="Pangilinan J."/>
            <person name="Pereira M.F."/>
            <person name="Perotto S."/>
            <person name="Peter M."/>
            <person name="Pfister S."/>
            <person name="Riley R."/>
            <person name="Sitrit Y."/>
            <person name="Stielow J.B."/>
            <person name="Szollosi G."/>
            <person name="Zifcakova L."/>
            <person name="Stursova M."/>
            <person name="Spatafora J.W."/>
            <person name="Tedersoo L."/>
            <person name="Vaario L.M."/>
            <person name="Yamada A."/>
            <person name="Yan M."/>
            <person name="Wang P."/>
            <person name="Xu J."/>
            <person name="Bruns T."/>
            <person name="Baldrian P."/>
            <person name="Vilgalys R."/>
            <person name="Dunand C."/>
            <person name="Henrissat B."/>
            <person name="Grigoriev I.V."/>
            <person name="Hibbett D."/>
            <person name="Nagy L.G."/>
            <person name="Martin F.M."/>
        </authorList>
    </citation>
    <scope>NUCLEOTIDE SEQUENCE</scope>
    <source>
        <strain evidence="2">UH-Tt-Lm1</strain>
    </source>
</reference>
<protein>
    <submittedName>
        <fullName evidence="2">Uncharacterized protein</fullName>
    </submittedName>
</protein>
<feature type="compositionally biased region" description="Acidic residues" evidence="1">
    <location>
        <begin position="71"/>
        <end position="80"/>
    </location>
</feature>
<evidence type="ECO:0000256" key="1">
    <source>
        <dbReference type="SAM" id="MobiDB-lite"/>
    </source>
</evidence>
<organism evidence="2 3">
    <name type="scientific">Thelephora terrestris</name>
    <dbReference type="NCBI Taxonomy" id="56493"/>
    <lineage>
        <taxon>Eukaryota</taxon>
        <taxon>Fungi</taxon>
        <taxon>Dikarya</taxon>
        <taxon>Basidiomycota</taxon>
        <taxon>Agaricomycotina</taxon>
        <taxon>Agaricomycetes</taxon>
        <taxon>Thelephorales</taxon>
        <taxon>Thelephoraceae</taxon>
        <taxon>Thelephora</taxon>
    </lineage>
</organism>
<comment type="caution">
    <text evidence="2">The sequence shown here is derived from an EMBL/GenBank/DDBJ whole genome shotgun (WGS) entry which is preliminary data.</text>
</comment>
<evidence type="ECO:0000313" key="3">
    <source>
        <dbReference type="Proteomes" id="UP000736335"/>
    </source>
</evidence>
<feature type="compositionally biased region" description="Basic and acidic residues" evidence="1">
    <location>
        <begin position="39"/>
        <end position="50"/>
    </location>
</feature>
<feature type="region of interest" description="Disordered" evidence="1">
    <location>
        <begin position="69"/>
        <end position="110"/>
    </location>
</feature>
<evidence type="ECO:0000313" key="2">
    <source>
        <dbReference type="EMBL" id="KAF9780850.1"/>
    </source>
</evidence>
<dbReference type="Proteomes" id="UP000736335">
    <property type="component" value="Unassembled WGS sequence"/>
</dbReference>
<feature type="compositionally biased region" description="Basic and acidic residues" evidence="1">
    <location>
        <begin position="99"/>
        <end position="110"/>
    </location>
</feature>
<dbReference type="AlphaFoldDB" id="A0A9P6H710"/>
<name>A0A9P6H710_9AGAM</name>
<dbReference type="EMBL" id="WIUZ02000015">
    <property type="protein sequence ID" value="KAF9780850.1"/>
    <property type="molecule type" value="Genomic_DNA"/>
</dbReference>
<accession>A0A9P6H710</accession>
<sequence>MCSSQASTLGEGATDGHNPTGGNDEEHDSTAEGNNIDRSGSELERSELESGLRLQLTSDLRTIIRRLLGTSDEEDEEGDEVPQPPQDLQELARSKKRELKGVGDRLCRRR</sequence>
<proteinExistence type="predicted"/>
<feature type="region of interest" description="Disordered" evidence="1">
    <location>
        <begin position="1"/>
        <end position="53"/>
    </location>
</feature>
<gene>
    <name evidence="2" type="ORF">BJ322DRAFT_1023563</name>
</gene>
<keyword evidence="3" id="KW-1185">Reference proteome</keyword>
<reference evidence="2" key="2">
    <citation type="submission" date="2020-11" db="EMBL/GenBank/DDBJ databases">
        <authorList>
            <consortium name="DOE Joint Genome Institute"/>
            <person name="Kuo A."/>
            <person name="Miyauchi S."/>
            <person name="Kiss E."/>
            <person name="Drula E."/>
            <person name="Kohler A."/>
            <person name="Sanchez-Garcia M."/>
            <person name="Andreopoulos B."/>
            <person name="Barry K.W."/>
            <person name="Bonito G."/>
            <person name="Buee M."/>
            <person name="Carver A."/>
            <person name="Chen C."/>
            <person name="Cichocki N."/>
            <person name="Clum A."/>
            <person name="Culley D."/>
            <person name="Crous P.W."/>
            <person name="Fauchery L."/>
            <person name="Girlanda M."/>
            <person name="Hayes R."/>
            <person name="Keri Z."/>
            <person name="Labutti K."/>
            <person name="Lipzen A."/>
            <person name="Lombard V."/>
            <person name="Magnuson J."/>
            <person name="Maillard F."/>
            <person name="Morin E."/>
            <person name="Murat C."/>
            <person name="Nolan M."/>
            <person name="Ohm R."/>
            <person name="Pangilinan J."/>
            <person name="Pereira M."/>
            <person name="Perotto S."/>
            <person name="Peter M."/>
            <person name="Riley R."/>
            <person name="Sitrit Y."/>
            <person name="Stielow B."/>
            <person name="Szollosi G."/>
            <person name="Zifcakova L."/>
            <person name="Stursova M."/>
            <person name="Spatafora J.W."/>
            <person name="Tedersoo L."/>
            <person name="Vaario L.-M."/>
            <person name="Yamada A."/>
            <person name="Yan M."/>
            <person name="Wang P."/>
            <person name="Xu J."/>
            <person name="Bruns T."/>
            <person name="Baldrian P."/>
            <person name="Vilgalys R."/>
            <person name="Henrissat B."/>
            <person name="Grigoriev I.V."/>
            <person name="Hibbett D."/>
            <person name="Nagy L.G."/>
            <person name="Martin F.M."/>
        </authorList>
    </citation>
    <scope>NUCLEOTIDE SEQUENCE</scope>
    <source>
        <strain evidence="2">UH-Tt-Lm1</strain>
    </source>
</reference>